<comment type="similarity">
    <text evidence="1">Belongs to the WSCD family.</text>
</comment>
<evidence type="ECO:0000256" key="3">
    <source>
        <dbReference type="SAM" id="Phobius"/>
    </source>
</evidence>
<evidence type="ECO:0000259" key="4">
    <source>
        <dbReference type="PROSITE" id="PS51212"/>
    </source>
</evidence>
<dbReference type="Gene3D" id="3.40.50.300">
    <property type="entry name" value="P-loop containing nucleotide triphosphate hydrolases"/>
    <property type="match status" value="1"/>
</dbReference>
<dbReference type="SUPFAM" id="SSF52540">
    <property type="entry name" value="P-loop containing nucleoside triphosphate hydrolases"/>
    <property type="match status" value="1"/>
</dbReference>
<dbReference type="EMBL" id="LR791907">
    <property type="protein sequence ID" value="CAB3267769.1"/>
    <property type="molecule type" value="mRNA"/>
</dbReference>
<feature type="domain" description="WSC" evidence="4">
    <location>
        <begin position="87"/>
        <end position="179"/>
    </location>
</feature>
<dbReference type="AlphaFoldDB" id="A0A6F9DXA6"/>
<dbReference type="GO" id="GO:0008146">
    <property type="term" value="F:sulfotransferase activity"/>
    <property type="evidence" value="ECO:0007669"/>
    <property type="project" value="InterPro"/>
</dbReference>
<dbReference type="PROSITE" id="PS51212">
    <property type="entry name" value="WSC"/>
    <property type="match status" value="1"/>
</dbReference>
<dbReference type="InterPro" id="IPR051589">
    <property type="entry name" value="Sialate-O-sulfotransferase"/>
</dbReference>
<evidence type="ECO:0000313" key="5">
    <source>
        <dbReference type="EMBL" id="CAB3267769.1"/>
    </source>
</evidence>
<dbReference type="PANTHER" id="PTHR45964:SF5">
    <property type="entry name" value="WSCD FAMILY MEMBER CG9164"/>
    <property type="match status" value="1"/>
</dbReference>
<name>A0A6F9DXA6_9ASCI</name>
<keyword evidence="2" id="KW-0677">Repeat</keyword>
<protein>
    <submittedName>
        <fullName evidence="5">WSC domain-containing protein 1-like</fullName>
    </submittedName>
</protein>
<organism evidence="5">
    <name type="scientific">Phallusia mammillata</name>
    <dbReference type="NCBI Taxonomy" id="59560"/>
    <lineage>
        <taxon>Eukaryota</taxon>
        <taxon>Metazoa</taxon>
        <taxon>Chordata</taxon>
        <taxon>Tunicata</taxon>
        <taxon>Ascidiacea</taxon>
        <taxon>Phlebobranchia</taxon>
        <taxon>Ascidiidae</taxon>
        <taxon>Phallusia</taxon>
    </lineage>
</organism>
<dbReference type="PANTHER" id="PTHR45964">
    <property type="entry name" value="WSCD FAMILY MEMBER CG9164"/>
    <property type="match status" value="1"/>
</dbReference>
<keyword evidence="3" id="KW-1133">Transmembrane helix</keyword>
<dbReference type="InterPro" id="IPR000863">
    <property type="entry name" value="Sulfotransferase_dom"/>
</dbReference>
<reference evidence="5" key="1">
    <citation type="submission" date="2020-04" db="EMBL/GenBank/DDBJ databases">
        <authorList>
            <person name="Neveu A P."/>
        </authorList>
    </citation>
    <scope>NUCLEOTIDE SEQUENCE</scope>
    <source>
        <tissue evidence="5">Whole embryo</tissue>
    </source>
</reference>
<accession>A0A6F9DXA6</accession>
<sequence>MVNCISKVLAGMRNQIQNSPVTVSNIRFLFFCFITFTFAAYFATIGFFVASRPPYHIVGYADHKQSLRSLDKVNLTKKRQRFDSRCAVQDLGCFEASDVLHEEVIMKKMNPLSSHHCFSYCDSNNMTYAGMSQGQLCACANDVRHFVSFTSLSRKCDIKCKDNVTNCEGQRNFRVNRVLSRCVTGEFTSEYVKTRLIGCFEAPSPDSDFKIISATSLVDCFGECDRLRHPVAAFGESFGCSCGKMSSRFNLTHRCACQAKRYVQVYRTLVEDKRCGNIKFLPPRTRKQTVLLSFPGSGNTWVRYLLEKATGVYTGSKYRDEALFKTGFLGELLPNFLRIGIIKCHKALASRGFDENSRFILLIRNPFDATVADFNRYRSSNKSHTGRVTKEVYKKYFSKFIEFRANKWITIMIDAIETKLPLLVIFFEDVVEDPIREVKKMVEFLASKDLKPNDLQDRLACLSQETTGFQKREKRVLDFDPYTAKETKLLYTRIKKLQKYVDSIDVKLPNYTSKYQIS</sequence>
<evidence type="ECO:0000256" key="2">
    <source>
        <dbReference type="ARBA" id="ARBA00022737"/>
    </source>
</evidence>
<feature type="transmembrane region" description="Helical" evidence="3">
    <location>
        <begin position="28"/>
        <end position="50"/>
    </location>
</feature>
<dbReference type="Pfam" id="PF01822">
    <property type="entry name" value="WSC"/>
    <property type="match status" value="1"/>
</dbReference>
<evidence type="ECO:0000256" key="1">
    <source>
        <dbReference type="ARBA" id="ARBA00010236"/>
    </source>
</evidence>
<dbReference type="InterPro" id="IPR027417">
    <property type="entry name" value="P-loop_NTPase"/>
</dbReference>
<keyword evidence="3" id="KW-0812">Transmembrane</keyword>
<keyword evidence="3" id="KW-0472">Membrane</keyword>
<proteinExistence type="evidence at transcript level"/>
<dbReference type="InterPro" id="IPR002889">
    <property type="entry name" value="WSC_carb-bd"/>
</dbReference>
<gene>
    <name evidence="5" type="primary">Wscd1-001</name>
</gene>
<dbReference type="Pfam" id="PF00685">
    <property type="entry name" value="Sulfotransfer_1"/>
    <property type="match status" value="1"/>
</dbReference>